<feature type="transmembrane region" description="Helical" evidence="6">
    <location>
        <begin position="379"/>
        <end position="400"/>
    </location>
</feature>
<feature type="compositionally biased region" description="Basic and acidic residues" evidence="5">
    <location>
        <begin position="241"/>
        <end position="274"/>
    </location>
</feature>
<dbReference type="PANTHER" id="PTHR42718">
    <property type="entry name" value="MAJOR FACILITATOR SUPERFAMILY MULTIDRUG TRANSPORTER MFSC"/>
    <property type="match status" value="1"/>
</dbReference>
<keyword evidence="9" id="KW-1185">Reference proteome</keyword>
<dbReference type="PRINTS" id="PR01036">
    <property type="entry name" value="TCRTETB"/>
</dbReference>
<dbReference type="CDD" id="cd17321">
    <property type="entry name" value="MFS_MMR_MDR_like"/>
    <property type="match status" value="1"/>
</dbReference>
<keyword evidence="4 6" id="KW-0472">Membrane</keyword>
<dbReference type="SUPFAM" id="SSF103473">
    <property type="entry name" value="MFS general substrate transporter"/>
    <property type="match status" value="2"/>
</dbReference>
<feature type="transmembrane region" description="Helical" evidence="6">
    <location>
        <begin position="158"/>
        <end position="181"/>
    </location>
</feature>
<keyword evidence="2 6" id="KW-0812">Transmembrane</keyword>
<evidence type="ECO:0000256" key="6">
    <source>
        <dbReference type="SAM" id="Phobius"/>
    </source>
</evidence>
<proteinExistence type="predicted"/>
<dbReference type="PROSITE" id="PS50850">
    <property type="entry name" value="MFS"/>
    <property type="match status" value="1"/>
</dbReference>
<name>A0ABY1MYW2_9ACTN</name>
<evidence type="ECO:0000256" key="2">
    <source>
        <dbReference type="ARBA" id="ARBA00022692"/>
    </source>
</evidence>
<feature type="transmembrane region" description="Helical" evidence="6">
    <location>
        <begin position="100"/>
        <end position="121"/>
    </location>
</feature>
<feature type="transmembrane region" description="Helical" evidence="6">
    <location>
        <begin position="193"/>
        <end position="212"/>
    </location>
</feature>
<sequence>MTFGPGASAVDTIAEVTDAPVTPATTRPVSTARVLTTLMVPMFMALLALSVINVALPVIGTALDSDSRGLQWVVSGYALAFGLLLVPSGRLGDATGRKRLFLAGVAVFVGGAVVAGFAQSIEMLNLARLIQGVGSGMLNPQTFGLIQKYFRGGARARAFATLATTVSIATASGPLVGGLLIEVLGDDLGWRAMFLVNVPLGALALVLGWRWLPDDRRLPPGEAGPDVGGSAARAGDMARLSAERGGDAEQGDGRGHDNGSVHGDGAGRGDGPGHDDDEAGRASRIAAAVNAGLPRPRHRGRRTRLDLDPVGIVLLGVAVLSLMLPFLTRGGSPALWALVPVGLGLMAAFAWWERRYERIGRPPLVNPDIFRDPAFRNGMIIVSIYFVGGTSLWIVMPMYLQFHLGYAPIDSAFISLPASVLAAISAQVAGRFVLRLGRRMVIGGFCLTITALLTFILLAGVVESGAVSYLIFMVPAAMMGTAQGMTISPNQTLTLRAVDPEYGGVAGSIISLGQRMGTAVGTAMVPGVLFWIVETQDDWLLAFRVALGLIAALAAGALAFSIVDRRREVRCRS</sequence>
<feature type="transmembrane region" description="Helical" evidence="6">
    <location>
        <begin position="334"/>
        <end position="352"/>
    </location>
</feature>
<organism evidence="8 9">
    <name type="scientific">Dietzia kunjamensis subsp. schimae</name>
    <dbReference type="NCBI Taxonomy" id="498198"/>
    <lineage>
        <taxon>Bacteria</taxon>
        <taxon>Bacillati</taxon>
        <taxon>Actinomycetota</taxon>
        <taxon>Actinomycetes</taxon>
        <taxon>Mycobacteriales</taxon>
        <taxon>Dietziaceae</taxon>
        <taxon>Dietzia</taxon>
    </lineage>
</organism>
<dbReference type="InterPro" id="IPR020846">
    <property type="entry name" value="MFS_dom"/>
</dbReference>
<evidence type="ECO:0000256" key="4">
    <source>
        <dbReference type="ARBA" id="ARBA00023136"/>
    </source>
</evidence>
<feature type="transmembrane region" description="Helical" evidence="6">
    <location>
        <begin position="441"/>
        <end position="461"/>
    </location>
</feature>
<evidence type="ECO:0000259" key="7">
    <source>
        <dbReference type="PROSITE" id="PS50850"/>
    </source>
</evidence>
<feature type="transmembrane region" description="Helical" evidence="6">
    <location>
        <begin position="539"/>
        <end position="563"/>
    </location>
</feature>
<feature type="transmembrane region" description="Helical" evidence="6">
    <location>
        <begin position="43"/>
        <end position="63"/>
    </location>
</feature>
<dbReference type="PANTHER" id="PTHR42718:SF39">
    <property type="entry name" value="ACTINORHODIN TRANSPORTER-RELATED"/>
    <property type="match status" value="1"/>
</dbReference>
<feature type="transmembrane region" description="Helical" evidence="6">
    <location>
        <begin position="307"/>
        <end position="328"/>
    </location>
</feature>
<reference evidence="8 9" key="1">
    <citation type="submission" date="2017-05" db="EMBL/GenBank/DDBJ databases">
        <authorList>
            <person name="Varghese N."/>
            <person name="Submissions S."/>
        </authorList>
    </citation>
    <scope>NUCLEOTIDE SEQUENCE [LARGE SCALE GENOMIC DNA]</scope>
    <source>
        <strain evidence="8 9">DSM 45139</strain>
    </source>
</reference>
<evidence type="ECO:0000256" key="5">
    <source>
        <dbReference type="SAM" id="MobiDB-lite"/>
    </source>
</evidence>
<evidence type="ECO:0000313" key="9">
    <source>
        <dbReference type="Proteomes" id="UP000315460"/>
    </source>
</evidence>
<gene>
    <name evidence="8" type="ORF">SAMN06265174_102298</name>
</gene>
<dbReference type="Gene3D" id="1.20.1250.20">
    <property type="entry name" value="MFS general substrate transporter like domains"/>
    <property type="match status" value="1"/>
</dbReference>
<dbReference type="Proteomes" id="UP000315460">
    <property type="component" value="Unassembled WGS sequence"/>
</dbReference>
<comment type="subcellular location">
    <subcellularLocation>
        <location evidence="1">Cell membrane</location>
        <topology evidence="1">Multi-pass membrane protein</topology>
    </subcellularLocation>
</comment>
<dbReference type="Pfam" id="PF07690">
    <property type="entry name" value="MFS_1"/>
    <property type="match status" value="2"/>
</dbReference>
<evidence type="ECO:0000313" key="8">
    <source>
        <dbReference type="EMBL" id="SMO55561.1"/>
    </source>
</evidence>
<feature type="transmembrane region" description="Helical" evidence="6">
    <location>
        <begin position="412"/>
        <end position="434"/>
    </location>
</feature>
<feature type="region of interest" description="Disordered" evidence="5">
    <location>
        <begin position="220"/>
        <end position="279"/>
    </location>
</feature>
<feature type="transmembrane region" description="Helical" evidence="6">
    <location>
        <begin position="69"/>
        <end position="88"/>
    </location>
</feature>
<dbReference type="Gene3D" id="1.20.1720.10">
    <property type="entry name" value="Multidrug resistance protein D"/>
    <property type="match status" value="1"/>
</dbReference>
<dbReference type="EMBL" id="FXTG01000002">
    <property type="protein sequence ID" value="SMO55561.1"/>
    <property type="molecule type" value="Genomic_DNA"/>
</dbReference>
<comment type="caution">
    <text evidence="8">The sequence shown here is derived from an EMBL/GenBank/DDBJ whole genome shotgun (WGS) entry which is preliminary data.</text>
</comment>
<protein>
    <submittedName>
        <fullName evidence="8">Major Facilitator Superfamily protein</fullName>
    </submittedName>
</protein>
<dbReference type="InterPro" id="IPR011701">
    <property type="entry name" value="MFS"/>
</dbReference>
<feature type="domain" description="Major facilitator superfamily (MFS) profile" evidence="7">
    <location>
        <begin position="34"/>
        <end position="569"/>
    </location>
</feature>
<dbReference type="InterPro" id="IPR036259">
    <property type="entry name" value="MFS_trans_sf"/>
</dbReference>
<evidence type="ECO:0000256" key="3">
    <source>
        <dbReference type="ARBA" id="ARBA00022989"/>
    </source>
</evidence>
<keyword evidence="3 6" id="KW-1133">Transmembrane helix</keyword>
<evidence type="ECO:0000256" key="1">
    <source>
        <dbReference type="ARBA" id="ARBA00004651"/>
    </source>
</evidence>
<accession>A0ABY1MYW2</accession>